<reference evidence="2 3" key="1">
    <citation type="submission" date="2014-04" db="EMBL/GenBank/DDBJ databases">
        <authorList>
            <consortium name="DOE Joint Genome Institute"/>
            <person name="Kuo A."/>
            <person name="Ruytinx J."/>
            <person name="Rineau F."/>
            <person name="Colpaert J."/>
            <person name="Kohler A."/>
            <person name="Nagy L.G."/>
            <person name="Floudas D."/>
            <person name="Copeland A."/>
            <person name="Barry K.W."/>
            <person name="Cichocki N."/>
            <person name="Veneault-Fourrey C."/>
            <person name="LaButti K."/>
            <person name="Lindquist E.A."/>
            <person name="Lipzen A."/>
            <person name="Lundell T."/>
            <person name="Morin E."/>
            <person name="Murat C."/>
            <person name="Sun H."/>
            <person name="Tunlid A."/>
            <person name="Henrissat B."/>
            <person name="Grigoriev I.V."/>
            <person name="Hibbett D.S."/>
            <person name="Martin F."/>
            <person name="Nordberg H.P."/>
            <person name="Cantor M.N."/>
            <person name="Hua S.X."/>
        </authorList>
    </citation>
    <scope>NUCLEOTIDE SEQUENCE [LARGE SCALE GENOMIC DNA]</scope>
    <source>
        <strain evidence="2 3">UH-Slu-Lm8-n1</strain>
    </source>
</reference>
<proteinExistence type="predicted"/>
<protein>
    <submittedName>
        <fullName evidence="2">Unplaced genomic scaffold CY34scaffold_1179, whole genome shotgun sequence</fullName>
    </submittedName>
</protein>
<dbReference type="HOGENOM" id="CLU_3002285_0_0_1"/>
<evidence type="ECO:0000313" key="2">
    <source>
        <dbReference type="EMBL" id="KIK32269.1"/>
    </source>
</evidence>
<evidence type="ECO:0000256" key="1">
    <source>
        <dbReference type="SAM" id="MobiDB-lite"/>
    </source>
</evidence>
<accession>A0A0D0A263</accession>
<dbReference type="Proteomes" id="UP000054485">
    <property type="component" value="Unassembled WGS sequence"/>
</dbReference>
<dbReference type="EMBL" id="KN836310">
    <property type="protein sequence ID" value="KIK32269.1"/>
    <property type="molecule type" value="Genomic_DNA"/>
</dbReference>
<dbReference type="AlphaFoldDB" id="A0A0D0A263"/>
<name>A0A0D0A263_9AGAM</name>
<reference evidence="3" key="2">
    <citation type="submission" date="2015-01" db="EMBL/GenBank/DDBJ databases">
        <title>Evolutionary Origins and Diversification of the Mycorrhizal Mutualists.</title>
        <authorList>
            <consortium name="DOE Joint Genome Institute"/>
            <consortium name="Mycorrhizal Genomics Consortium"/>
            <person name="Kohler A."/>
            <person name="Kuo A."/>
            <person name="Nagy L.G."/>
            <person name="Floudas D."/>
            <person name="Copeland A."/>
            <person name="Barry K.W."/>
            <person name="Cichocki N."/>
            <person name="Veneault-Fourrey C."/>
            <person name="LaButti K."/>
            <person name="Lindquist E.A."/>
            <person name="Lipzen A."/>
            <person name="Lundell T."/>
            <person name="Morin E."/>
            <person name="Murat C."/>
            <person name="Riley R."/>
            <person name="Ohm R."/>
            <person name="Sun H."/>
            <person name="Tunlid A."/>
            <person name="Henrissat B."/>
            <person name="Grigoriev I.V."/>
            <person name="Hibbett D.S."/>
            <person name="Martin F."/>
        </authorList>
    </citation>
    <scope>NUCLEOTIDE SEQUENCE [LARGE SCALE GENOMIC DNA]</scope>
    <source>
        <strain evidence="3">UH-Slu-Lm8-n1</strain>
    </source>
</reference>
<dbReference type="InParanoid" id="A0A0D0A263"/>
<organism evidence="2 3">
    <name type="scientific">Suillus luteus UH-Slu-Lm8-n1</name>
    <dbReference type="NCBI Taxonomy" id="930992"/>
    <lineage>
        <taxon>Eukaryota</taxon>
        <taxon>Fungi</taxon>
        <taxon>Dikarya</taxon>
        <taxon>Basidiomycota</taxon>
        <taxon>Agaricomycotina</taxon>
        <taxon>Agaricomycetes</taxon>
        <taxon>Agaricomycetidae</taxon>
        <taxon>Boletales</taxon>
        <taxon>Suillineae</taxon>
        <taxon>Suillaceae</taxon>
        <taxon>Suillus</taxon>
    </lineage>
</organism>
<evidence type="ECO:0000313" key="3">
    <source>
        <dbReference type="Proteomes" id="UP000054485"/>
    </source>
</evidence>
<gene>
    <name evidence="2" type="ORF">CY34DRAFT_814364</name>
</gene>
<sequence length="57" mass="6322">RRADDALLNGRLAAGMWKTDRLVVEGWRLPQDEDSIISRRGSGTPRTEETIVASIKG</sequence>
<feature type="non-terminal residue" evidence="2">
    <location>
        <position position="1"/>
    </location>
</feature>
<feature type="region of interest" description="Disordered" evidence="1">
    <location>
        <begin position="36"/>
        <end position="57"/>
    </location>
</feature>
<keyword evidence="3" id="KW-1185">Reference proteome</keyword>